<dbReference type="GeneID" id="9686029"/>
<dbReference type="EMBL" id="GG663742">
    <property type="protein sequence ID" value="EEH55361.1"/>
    <property type="molecule type" value="Genomic_DNA"/>
</dbReference>
<feature type="compositionally biased region" description="Acidic residues" evidence="1">
    <location>
        <begin position="127"/>
        <end position="136"/>
    </location>
</feature>
<evidence type="ECO:0000256" key="1">
    <source>
        <dbReference type="SAM" id="MobiDB-lite"/>
    </source>
</evidence>
<protein>
    <submittedName>
        <fullName evidence="2">Predicted protein</fullName>
    </submittedName>
</protein>
<proteinExistence type="predicted"/>
<dbReference type="KEGG" id="mpp:MICPUCDRAFT_59950"/>
<name>C1MYM1_MICPC</name>
<evidence type="ECO:0000313" key="3">
    <source>
        <dbReference type="Proteomes" id="UP000001876"/>
    </source>
</evidence>
<gene>
    <name evidence="2" type="ORF">MICPUCDRAFT_59950</name>
</gene>
<accession>C1MYM1</accession>
<evidence type="ECO:0000313" key="2">
    <source>
        <dbReference type="EMBL" id="EEH55361.1"/>
    </source>
</evidence>
<organism evidence="3">
    <name type="scientific">Micromonas pusilla (strain CCMP1545)</name>
    <name type="common">Picoplanktonic green alga</name>
    <dbReference type="NCBI Taxonomy" id="564608"/>
    <lineage>
        <taxon>Eukaryota</taxon>
        <taxon>Viridiplantae</taxon>
        <taxon>Chlorophyta</taxon>
        <taxon>Mamiellophyceae</taxon>
        <taxon>Mamiellales</taxon>
        <taxon>Mamiellaceae</taxon>
        <taxon>Micromonas</taxon>
    </lineage>
</organism>
<dbReference type="AlphaFoldDB" id="C1MYM1"/>
<reference evidence="2 3" key="1">
    <citation type="journal article" date="2009" name="Science">
        <title>Green evolution and dynamic adaptations revealed by genomes of the marine picoeukaryotes Micromonas.</title>
        <authorList>
            <person name="Worden A.Z."/>
            <person name="Lee J.H."/>
            <person name="Mock T."/>
            <person name="Rouze P."/>
            <person name="Simmons M.P."/>
            <person name="Aerts A.L."/>
            <person name="Allen A.E."/>
            <person name="Cuvelier M.L."/>
            <person name="Derelle E."/>
            <person name="Everett M.V."/>
            <person name="Foulon E."/>
            <person name="Grimwood J."/>
            <person name="Gundlach H."/>
            <person name="Henrissat B."/>
            <person name="Napoli C."/>
            <person name="McDonald S.M."/>
            <person name="Parker M.S."/>
            <person name="Rombauts S."/>
            <person name="Salamov A."/>
            <person name="Von Dassow P."/>
            <person name="Badger J.H."/>
            <person name="Coutinho P.M."/>
            <person name="Demir E."/>
            <person name="Dubchak I."/>
            <person name="Gentemann C."/>
            <person name="Eikrem W."/>
            <person name="Gready J.E."/>
            <person name="John U."/>
            <person name="Lanier W."/>
            <person name="Lindquist E.A."/>
            <person name="Lucas S."/>
            <person name="Mayer K.F."/>
            <person name="Moreau H."/>
            <person name="Not F."/>
            <person name="Otillar R."/>
            <person name="Panaud O."/>
            <person name="Pangilinan J."/>
            <person name="Paulsen I."/>
            <person name="Piegu B."/>
            <person name="Poliakov A."/>
            <person name="Robbens S."/>
            <person name="Schmutz J."/>
            <person name="Toulza E."/>
            <person name="Wyss T."/>
            <person name="Zelensky A."/>
            <person name="Zhou K."/>
            <person name="Armbrust E.V."/>
            <person name="Bhattacharya D."/>
            <person name="Goodenough U.W."/>
            <person name="Van de Peer Y."/>
            <person name="Grigoriev I.V."/>
        </authorList>
    </citation>
    <scope>NUCLEOTIDE SEQUENCE [LARGE SCALE GENOMIC DNA]</scope>
    <source>
        <strain evidence="2 3">CCMP1545</strain>
    </source>
</reference>
<keyword evidence="3" id="KW-1185">Reference proteome</keyword>
<dbReference type="Proteomes" id="UP000001876">
    <property type="component" value="Unassembled WGS sequence"/>
</dbReference>
<sequence length="446" mass="49455">MGEKLLYRTHLREQMTGTTRATFRARLAHSRGGVGRRTQRVVAPHRRARRLGEMGGGEKTRDEQWISFKGKTRRSIKKELSYVAPASPTMRVASDVDATSSRFDDNDVDVDDLLERGARRRAAADSRDDDDDDDDTSSSASSHLTRGGEEDDDDADARSPPSSPRASRPPGPLPRFVRDAETGDIVRVNLRLNVKGDVCHECVGCFTTVGLDPIDDETRAVMTRAGFTASEIEEHLERPLRKVFDTGCLAARYGACCSSKQVRDDSRPRPVRRRTSSSLEGFLLPSFTLIRSLALVARVRRRPTRLPVTAHSSFLPPSLPPSNFSLRQRAGCGPCYAFFPLYLTMVMVPPLQALARCAMREIDADLRAWQTRANAALLHRGFAVKTLGVRAADADGPFGLEEESYVAVALTREEGKRLGRTPHVALTREDDGPCYGPKWSEYCLLL</sequence>
<feature type="region of interest" description="Disordered" evidence="1">
    <location>
        <begin position="119"/>
        <end position="179"/>
    </location>
</feature>
<feature type="compositionally biased region" description="Pro residues" evidence="1">
    <location>
        <begin position="161"/>
        <end position="173"/>
    </location>
</feature>
<dbReference type="RefSeq" id="XP_003060592.1">
    <property type="nucleotide sequence ID" value="XM_003060546.1"/>
</dbReference>